<keyword evidence="1" id="KW-0812">Transmembrane</keyword>
<reference evidence="2 3" key="1">
    <citation type="journal article" date="2020" name="Nature">
        <title>Six reference-quality genomes reveal evolution of bat adaptations.</title>
        <authorList>
            <person name="Jebb D."/>
            <person name="Huang Z."/>
            <person name="Pippel M."/>
            <person name="Hughes G.M."/>
            <person name="Lavrichenko K."/>
            <person name="Devanna P."/>
            <person name="Winkler S."/>
            <person name="Jermiin L.S."/>
            <person name="Skirmuntt E.C."/>
            <person name="Katzourakis A."/>
            <person name="Burkitt-Gray L."/>
            <person name="Ray D.A."/>
            <person name="Sullivan K.A.M."/>
            <person name="Roscito J.G."/>
            <person name="Kirilenko B.M."/>
            <person name="Davalos L.M."/>
            <person name="Corthals A.P."/>
            <person name="Power M.L."/>
            <person name="Jones G."/>
            <person name="Ransome R.D."/>
            <person name="Dechmann D.K.N."/>
            <person name="Locatelli A.G."/>
            <person name="Puechmaille S.J."/>
            <person name="Fedrigo O."/>
            <person name="Jarvis E.D."/>
            <person name="Hiller M."/>
            <person name="Vernes S.C."/>
            <person name="Myers E.W."/>
            <person name="Teeling E.C."/>
        </authorList>
    </citation>
    <scope>NUCLEOTIDE SEQUENCE [LARGE SCALE GENOMIC DNA]</scope>
    <source>
        <strain evidence="2">Bat1K_MPI-CBG_1</strain>
    </source>
</reference>
<dbReference type="Proteomes" id="UP000664940">
    <property type="component" value="Unassembled WGS sequence"/>
</dbReference>
<evidence type="ECO:0000313" key="2">
    <source>
        <dbReference type="EMBL" id="KAF6119875.1"/>
    </source>
</evidence>
<accession>A0A834EGC8</accession>
<dbReference type="AlphaFoldDB" id="A0A834EGC8"/>
<evidence type="ECO:0000313" key="3">
    <source>
        <dbReference type="Proteomes" id="UP000664940"/>
    </source>
</evidence>
<sequence length="159" mass="18313">MKYLENYIILLLFIQCFLFFILKYILIMLLQLPIFFSLLTPQTSTPHLPAFPSLRSCQWVIHISSLASTFPILFLTSPCLFCIDHLCFLFPEHFPPFSSLLLPTDNPPCNLHFCDSVLFLAVCLVCFGFCFLGSVDSCEFVAILLLIVFIFFFFLDKSL</sequence>
<comment type="caution">
    <text evidence="2">The sequence shown here is derived from an EMBL/GenBank/DDBJ whole genome shotgun (WGS) entry which is preliminary data.</text>
</comment>
<name>A0A834EGC8_9CHIR</name>
<dbReference type="EMBL" id="JABVXQ010000003">
    <property type="protein sequence ID" value="KAF6119875.1"/>
    <property type="molecule type" value="Genomic_DNA"/>
</dbReference>
<feature type="transmembrane region" description="Helical" evidence="1">
    <location>
        <begin position="111"/>
        <end position="134"/>
    </location>
</feature>
<gene>
    <name evidence="2" type="ORF">HJG60_010258</name>
</gene>
<proteinExistence type="predicted"/>
<evidence type="ECO:0000256" key="1">
    <source>
        <dbReference type="SAM" id="Phobius"/>
    </source>
</evidence>
<keyword evidence="1" id="KW-0472">Membrane</keyword>
<keyword evidence="1" id="KW-1133">Transmembrane helix</keyword>
<feature type="transmembrane region" description="Helical" evidence="1">
    <location>
        <begin position="59"/>
        <end position="90"/>
    </location>
</feature>
<organism evidence="2 3">
    <name type="scientific">Phyllostomus discolor</name>
    <name type="common">pale spear-nosed bat</name>
    <dbReference type="NCBI Taxonomy" id="89673"/>
    <lineage>
        <taxon>Eukaryota</taxon>
        <taxon>Metazoa</taxon>
        <taxon>Chordata</taxon>
        <taxon>Craniata</taxon>
        <taxon>Vertebrata</taxon>
        <taxon>Euteleostomi</taxon>
        <taxon>Mammalia</taxon>
        <taxon>Eutheria</taxon>
        <taxon>Laurasiatheria</taxon>
        <taxon>Chiroptera</taxon>
        <taxon>Yangochiroptera</taxon>
        <taxon>Phyllostomidae</taxon>
        <taxon>Phyllostominae</taxon>
        <taxon>Phyllostomus</taxon>
    </lineage>
</organism>
<feature type="transmembrane region" description="Helical" evidence="1">
    <location>
        <begin position="140"/>
        <end position="156"/>
    </location>
</feature>
<protein>
    <submittedName>
        <fullName evidence="2">Uncharacterized protein</fullName>
    </submittedName>
</protein>
<feature type="transmembrane region" description="Helical" evidence="1">
    <location>
        <begin position="7"/>
        <end position="39"/>
    </location>
</feature>